<dbReference type="NCBIfam" id="TIGR04183">
    <property type="entry name" value="Por_Secre_tail"/>
    <property type="match status" value="1"/>
</dbReference>
<gene>
    <name evidence="2" type="ORF">SAMN00120144_0996</name>
</gene>
<dbReference type="Pfam" id="PF18962">
    <property type="entry name" value="Por_Secre_tail"/>
    <property type="match status" value="1"/>
</dbReference>
<reference evidence="2 3" key="1">
    <citation type="submission" date="2017-04" db="EMBL/GenBank/DDBJ databases">
        <authorList>
            <person name="Afonso C.L."/>
            <person name="Miller P.J."/>
            <person name="Scott M.A."/>
            <person name="Spackman E."/>
            <person name="Goraichik I."/>
            <person name="Dimitrov K.M."/>
            <person name="Suarez D.L."/>
            <person name="Swayne D.E."/>
        </authorList>
    </citation>
    <scope>NUCLEOTIDE SEQUENCE [LARGE SCALE GENOMIC DNA]</scope>
    <source>
        <strain evidence="2 3">DSM 11622</strain>
    </source>
</reference>
<evidence type="ECO:0000313" key="3">
    <source>
        <dbReference type="Proteomes" id="UP000192266"/>
    </source>
</evidence>
<dbReference type="InterPro" id="IPR026444">
    <property type="entry name" value="Secre_tail"/>
</dbReference>
<sequence length="247" mass="26852">MQLSYGSDDQVDNAEKLRIVKSSLDNQSWENIGGTGSTTPSGSITSTIPFTSLGTFALASTELSSASGNNPLPVELISFSAERRAQGVLVQWVTASEKNNAGFEVERSSEGRFFKTMSRVKGEGHSTQKQAYNILDTTPFTSPTAYYRLRQLDFDGTATYSNVVVVKAESKEELFPNPAHDQLTFRLPYTGAAKYRVLASSGQTLQKGQSANGSTTLDISGLPAGFYYLEIEAANGRMVRKFIKQAD</sequence>
<dbReference type="EMBL" id="FWWW01000082">
    <property type="protein sequence ID" value="SMB98190.1"/>
    <property type="molecule type" value="Genomic_DNA"/>
</dbReference>
<protein>
    <recommendedName>
        <fullName evidence="1">Secretion system C-terminal sorting domain-containing protein</fullName>
    </recommendedName>
</protein>
<dbReference type="InterPro" id="IPR013783">
    <property type="entry name" value="Ig-like_fold"/>
</dbReference>
<evidence type="ECO:0000313" key="2">
    <source>
        <dbReference type="EMBL" id="SMB98190.1"/>
    </source>
</evidence>
<dbReference type="AlphaFoldDB" id="A0A1W1VY68"/>
<dbReference type="Proteomes" id="UP000192266">
    <property type="component" value="Unassembled WGS sequence"/>
</dbReference>
<dbReference type="OrthoDB" id="863479at2"/>
<name>A0A1W1VY68_9BACT</name>
<proteinExistence type="predicted"/>
<dbReference type="STRING" id="645990.SAMN00120144_0996"/>
<keyword evidence="3" id="KW-1185">Reference proteome</keyword>
<dbReference type="Gene3D" id="2.60.40.10">
    <property type="entry name" value="Immunoglobulins"/>
    <property type="match status" value="1"/>
</dbReference>
<evidence type="ECO:0000259" key="1">
    <source>
        <dbReference type="Pfam" id="PF18962"/>
    </source>
</evidence>
<accession>A0A1W1VY68</accession>
<organism evidence="2 3">
    <name type="scientific">Hymenobacter roseosalivarius DSM 11622</name>
    <dbReference type="NCBI Taxonomy" id="645990"/>
    <lineage>
        <taxon>Bacteria</taxon>
        <taxon>Pseudomonadati</taxon>
        <taxon>Bacteroidota</taxon>
        <taxon>Cytophagia</taxon>
        <taxon>Cytophagales</taxon>
        <taxon>Hymenobacteraceae</taxon>
        <taxon>Hymenobacter</taxon>
    </lineage>
</organism>
<feature type="domain" description="Secretion system C-terminal sorting" evidence="1">
    <location>
        <begin position="174"/>
        <end position="243"/>
    </location>
</feature>